<evidence type="ECO:0000313" key="4">
    <source>
        <dbReference type="Proteomes" id="UP000440096"/>
    </source>
</evidence>
<evidence type="ECO:0000259" key="2">
    <source>
        <dbReference type="Pfam" id="PF07859"/>
    </source>
</evidence>
<dbReference type="Proteomes" id="UP000440096">
    <property type="component" value="Unassembled WGS sequence"/>
</dbReference>
<dbReference type="SUPFAM" id="SSF53474">
    <property type="entry name" value="alpha/beta-Hydrolases"/>
    <property type="match status" value="1"/>
</dbReference>
<gene>
    <name evidence="3" type="ORF">GKO32_14355</name>
</gene>
<dbReference type="EMBL" id="WMBA01000018">
    <property type="protein sequence ID" value="MTD55155.1"/>
    <property type="molecule type" value="Genomic_DNA"/>
</dbReference>
<evidence type="ECO:0000313" key="3">
    <source>
        <dbReference type="EMBL" id="MTD55155.1"/>
    </source>
</evidence>
<sequence>MPLLPEIAAFLDEVQTSGVLPAERYPDVASAREAVAERRRRRMIDLAPIGGYEDTVVLSETDVPVRIYRPRGAGPHPIVVWIHGGGWTLDGIEGTHPEAARVCQESDAIVISVGYRLAPEHPYPAALDDCVAVAAWAEEHAAALGGDGSLGIGGVSSGGNLAAAVALLAARAGRPRFACQVLVVPCLDAGFESESWNRNGTGYLLTRQTCEWFIANYLDDPRLAGDWRVSPLRASTFDGVAPAFILTAEYDPLRDDGFRYAERLRQAGVSVHHTDVEGVIHGFLGQIGPIAPSEKAFADIGSAFRRHLRHDVGSHA</sequence>
<keyword evidence="4" id="KW-1185">Reference proteome</keyword>
<dbReference type="PANTHER" id="PTHR48081">
    <property type="entry name" value="AB HYDROLASE SUPERFAMILY PROTEIN C4A8.06C"/>
    <property type="match status" value="1"/>
</dbReference>
<dbReference type="InterPro" id="IPR029058">
    <property type="entry name" value="AB_hydrolase_fold"/>
</dbReference>
<protein>
    <submittedName>
        <fullName evidence="3">Alpha/beta hydrolase fold domain-containing protein</fullName>
    </submittedName>
</protein>
<comment type="caution">
    <text evidence="3">The sequence shown here is derived from an EMBL/GenBank/DDBJ whole genome shotgun (WGS) entry which is preliminary data.</text>
</comment>
<dbReference type="OrthoDB" id="3206739at2"/>
<dbReference type="InterPro" id="IPR013094">
    <property type="entry name" value="AB_hydrolase_3"/>
</dbReference>
<dbReference type="AlphaFoldDB" id="A0A6N7YQ68"/>
<name>A0A6N7YQ68_9PSEU</name>
<dbReference type="InterPro" id="IPR050300">
    <property type="entry name" value="GDXG_lipolytic_enzyme"/>
</dbReference>
<dbReference type="PANTHER" id="PTHR48081:SF8">
    <property type="entry name" value="ALPHA_BETA HYDROLASE FOLD-3 DOMAIN-CONTAINING PROTEIN-RELATED"/>
    <property type="match status" value="1"/>
</dbReference>
<proteinExistence type="predicted"/>
<dbReference type="Pfam" id="PF07859">
    <property type="entry name" value="Abhydrolase_3"/>
    <property type="match status" value="1"/>
</dbReference>
<feature type="domain" description="Alpha/beta hydrolase fold-3" evidence="2">
    <location>
        <begin position="79"/>
        <end position="284"/>
    </location>
</feature>
<dbReference type="RefSeq" id="WP_154757357.1">
    <property type="nucleotide sequence ID" value="NZ_WMBA01000018.1"/>
</dbReference>
<dbReference type="GO" id="GO:0016787">
    <property type="term" value="F:hydrolase activity"/>
    <property type="evidence" value="ECO:0007669"/>
    <property type="project" value="UniProtKB-KW"/>
</dbReference>
<organism evidence="3 4">
    <name type="scientific">Amycolatopsis pithecellobii</name>
    <dbReference type="NCBI Taxonomy" id="664692"/>
    <lineage>
        <taxon>Bacteria</taxon>
        <taxon>Bacillati</taxon>
        <taxon>Actinomycetota</taxon>
        <taxon>Actinomycetes</taxon>
        <taxon>Pseudonocardiales</taxon>
        <taxon>Pseudonocardiaceae</taxon>
        <taxon>Amycolatopsis</taxon>
    </lineage>
</organism>
<keyword evidence="1 3" id="KW-0378">Hydrolase</keyword>
<evidence type="ECO:0000256" key="1">
    <source>
        <dbReference type="ARBA" id="ARBA00022801"/>
    </source>
</evidence>
<accession>A0A6N7YQ68</accession>
<reference evidence="3 4" key="1">
    <citation type="submission" date="2019-11" db="EMBL/GenBank/DDBJ databases">
        <title>Draft genome of Amycolatopsis RM579.</title>
        <authorList>
            <person name="Duangmal K."/>
            <person name="Mingma R."/>
        </authorList>
    </citation>
    <scope>NUCLEOTIDE SEQUENCE [LARGE SCALE GENOMIC DNA]</scope>
    <source>
        <strain evidence="3 4">RM579</strain>
    </source>
</reference>
<dbReference type="Gene3D" id="3.40.50.1820">
    <property type="entry name" value="alpha/beta hydrolase"/>
    <property type="match status" value="1"/>
</dbReference>